<dbReference type="Proteomes" id="UP000601223">
    <property type="component" value="Unassembled WGS sequence"/>
</dbReference>
<feature type="transmembrane region" description="Helical" evidence="1">
    <location>
        <begin position="214"/>
        <end position="232"/>
    </location>
</feature>
<dbReference type="AlphaFoldDB" id="A0A8J3JK01"/>
<feature type="transmembrane region" description="Helical" evidence="1">
    <location>
        <begin position="159"/>
        <end position="179"/>
    </location>
</feature>
<evidence type="ECO:0000259" key="2">
    <source>
        <dbReference type="Pfam" id="PF02517"/>
    </source>
</evidence>
<name>A0A8J3JK01_9ACTN</name>
<feature type="transmembrane region" description="Helical" evidence="1">
    <location>
        <begin position="132"/>
        <end position="153"/>
    </location>
</feature>
<organism evidence="3 4">
    <name type="scientific">Catellatospora bangladeshensis</name>
    <dbReference type="NCBI Taxonomy" id="310355"/>
    <lineage>
        <taxon>Bacteria</taxon>
        <taxon>Bacillati</taxon>
        <taxon>Actinomycetota</taxon>
        <taxon>Actinomycetes</taxon>
        <taxon>Micromonosporales</taxon>
        <taxon>Micromonosporaceae</taxon>
        <taxon>Catellatospora</taxon>
    </lineage>
</organism>
<keyword evidence="1" id="KW-0812">Transmembrane</keyword>
<evidence type="ECO:0000313" key="4">
    <source>
        <dbReference type="Proteomes" id="UP000601223"/>
    </source>
</evidence>
<comment type="caution">
    <text evidence="3">The sequence shown here is derived from an EMBL/GenBank/DDBJ whole genome shotgun (WGS) entry which is preliminary data.</text>
</comment>
<keyword evidence="4" id="KW-1185">Reference proteome</keyword>
<evidence type="ECO:0000256" key="1">
    <source>
        <dbReference type="SAM" id="Phobius"/>
    </source>
</evidence>
<accession>A0A8J3JK01</accession>
<dbReference type="RefSeq" id="WP_203751474.1">
    <property type="nucleotide sequence ID" value="NZ_BONF01000032.1"/>
</dbReference>
<keyword evidence="1" id="KW-0472">Membrane</keyword>
<keyword evidence="1" id="KW-1133">Transmembrane helix</keyword>
<feature type="domain" description="CAAX prenyl protease 2/Lysostaphin resistance protein A-like" evidence="2">
    <location>
        <begin position="164"/>
        <end position="248"/>
    </location>
</feature>
<feature type="transmembrane region" description="Helical" evidence="1">
    <location>
        <begin position="239"/>
        <end position="261"/>
    </location>
</feature>
<dbReference type="InterPro" id="IPR003675">
    <property type="entry name" value="Rce1/LyrA-like_dom"/>
</dbReference>
<dbReference type="EMBL" id="BONF01000032">
    <property type="protein sequence ID" value="GIF83954.1"/>
    <property type="molecule type" value="Genomic_DNA"/>
</dbReference>
<protein>
    <recommendedName>
        <fullName evidence="2">CAAX prenyl protease 2/Lysostaphin resistance protein A-like domain-containing protein</fullName>
    </recommendedName>
</protein>
<evidence type="ECO:0000313" key="3">
    <source>
        <dbReference type="EMBL" id="GIF83954.1"/>
    </source>
</evidence>
<sequence>MTSRSATSVLAPPAPPEPAVSPVLGRVLLAEYLPALAALELLRTVYVPGAVAGLAFLALALCARLPLVGEQAAALLPVLVAVPVTRVVTEAVPGEASPARAAVAALALGVAVTAAARACPRDWLRLRGDTGWGEHAAVMLAGVPLGLLVHLLAPDLLAVTGGVPVLLAVALAAPAGLAAEVLFRGLLIPALAGVVGRWDVVVAAAIYASTFVSYGTPTASAALAVGLVLGWARRRTGSIAGVIGAYAVVMPLTVLVCRLVAES</sequence>
<proteinExistence type="predicted"/>
<feature type="transmembrane region" description="Helical" evidence="1">
    <location>
        <begin position="45"/>
        <end position="65"/>
    </location>
</feature>
<feature type="transmembrane region" description="Helical" evidence="1">
    <location>
        <begin position="101"/>
        <end position="120"/>
    </location>
</feature>
<reference evidence="3 4" key="1">
    <citation type="submission" date="2021-01" db="EMBL/GenBank/DDBJ databases">
        <title>Whole genome shotgun sequence of Catellatospora bangladeshensis NBRC 107357.</title>
        <authorList>
            <person name="Komaki H."/>
            <person name="Tamura T."/>
        </authorList>
    </citation>
    <scope>NUCLEOTIDE SEQUENCE [LARGE SCALE GENOMIC DNA]</scope>
    <source>
        <strain evidence="3 4">NBRC 107357</strain>
    </source>
</reference>
<dbReference type="GO" id="GO:0004175">
    <property type="term" value="F:endopeptidase activity"/>
    <property type="evidence" value="ECO:0007669"/>
    <property type="project" value="UniProtKB-ARBA"/>
</dbReference>
<gene>
    <name evidence="3" type="ORF">Cba03nite_53030</name>
</gene>
<dbReference type="Pfam" id="PF02517">
    <property type="entry name" value="Rce1-like"/>
    <property type="match status" value="1"/>
</dbReference>
<dbReference type="GO" id="GO:0080120">
    <property type="term" value="P:CAAX-box protein maturation"/>
    <property type="evidence" value="ECO:0007669"/>
    <property type="project" value="UniProtKB-ARBA"/>
</dbReference>
<feature type="transmembrane region" description="Helical" evidence="1">
    <location>
        <begin position="186"/>
        <end position="208"/>
    </location>
</feature>